<gene>
    <name evidence="5" type="ORF">CWE06_07850</name>
</gene>
<keyword evidence="3 4" id="KW-0546">Nucleotide metabolism</keyword>
<dbReference type="GO" id="GO:0036221">
    <property type="term" value="F:UTP diphosphatase activity"/>
    <property type="evidence" value="ECO:0007669"/>
    <property type="project" value="RHEA"/>
</dbReference>
<comment type="caution">
    <text evidence="5">The sequence shown here is derived from an EMBL/GenBank/DDBJ whole genome shotgun (WGS) entry which is preliminary data.</text>
</comment>
<evidence type="ECO:0000256" key="4">
    <source>
        <dbReference type="HAMAP-Rule" id="MF_00528"/>
    </source>
</evidence>
<feature type="site" description="Important for substrate specificity" evidence="4">
    <location>
        <position position="13"/>
    </location>
</feature>
<dbReference type="OrthoDB" id="9807767at2"/>
<feature type="site" description="Important for substrate specificity" evidence="4">
    <location>
        <position position="164"/>
    </location>
</feature>
<dbReference type="EC" id="3.6.1.9" evidence="4"/>
<dbReference type="NCBIfam" id="TIGR00172">
    <property type="entry name" value="maf"/>
    <property type="match status" value="1"/>
</dbReference>
<organism evidence="5 6">
    <name type="scientific">Aliidiomarina haloalkalitolerans</name>
    <dbReference type="NCBI Taxonomy" id="859059"/>
    <lineage>
        <taxon>Bacteria</taxon>
        <taxon>Pseudomonadati</taxon>
        <taxon>Pseudomonadota</taxon>
        <taxon>Gammaproteobacteria</taxon>
        <taxon>Alteromonadales</taxon>
        <taxon>Idiomarinaceae</taxon>
        <taxon>Aliidiomarina</taxon>
    </lineage>
</organism>
<reference evidence="5 6" key="1">
    <citation type="journal article" date="2011" name="Front. Microbiol.">
        <title>Genomic signatures of strain selection and enhancement in Bacillus atrophaeus var. globigii, a historical biowarfare simulant.</title>
        <authorList>
            <person name="Gibbons H.S."/>
            <person name="Broomall S.M."/>
            <person name="McNew L.A."/>
            <person name="Daligault H."/>
            <person name="Chapman C."/>
            <person name="Bruce D."/>
            <person name="Karavis M."/>
            <person name="Krepps M."/>
            <person name="McGregor P.A."/>
            <person name="Hong C."/>
            <person name="Park K.H."/>
            <person name="Akmal A."/>
            <person name="Feldman A."/>
            <person name="Lin J.S."/>
            <person name="Chang W.E."/>
            <person name="Higgs B.W."/>
            <person name="Demirev P."/>
            <person name="Lindquist J."/>
            <person name="Liem A."/>
            <person name="Fochler E."/>
            <person name="Read T.D."/>
            <person name="Tapia R."/>
            <person name="Johnson S."/>
            <person name="Bishop-Lilly K.A."/>
            <person name="Detter C."/>
            <person name="Han C."/>
            <person name="Sozhamannan S."/>
            <person name="Rosenzweig C.N."/>
            <person name="Skowronski E.W."/>
        </authorList>
    </citation>
    <scope>NUCLEOTIDE SEQUENCE [LARGE SCALE GENOMIC DNA]</scope>
    <source>
        <strain evidence="5 6">AK5</strain>
    </source>
</reference>
<dbReference type="Proteomes" id="UP000288212">
    <property type="component" value="Unassembled WGS sequence"/>
</dbReference>
<comment type="cofactor">
    <cofactor evidence="1 4">
        <name>a divalent metal cation</name>
        <dbReference type="ChEBI" id="CHEBI:60240"/>
    </cofactor>
</comment>
<dbReference type="RefSeq" id="WP_126792874.1">
    <property type="nucleotide sequence ID" value="NZ_PIPI01000005.1"/>
</dbReference>
<protein>
    <recommendedName>
        <fullName evidence="4">dTTP/UTP pyrophosphatase</fullName>
        <shortName evidence="4">dTTPase/UTPase</shortName>
        <ecNumber evidence="4">3.6.1.9</ecNumber>
    </recommendedName>
    <alternativeName>
        <fullName evidence="4">Nucleoside triphosphate pyrophosphatase</fullName>
    </alternativeName>
    <alternativeName>
        <fullName evidence="4">Nucleotide pyrophosphatase</fullName>
        <shortName evidence="4">Nucleotide PPase</shortName>
    </alternativeName>
</protein>
<accession>A0A432VSN8</accession>
<evidence type="ECO:0000256" key="3">
    <source>
        <dbReference type="ARBA" id="ARBA00023080"/>
    </source>
</evidence>
<comment type="similarity">
    <text evidence="4">Belongs to the Maf family. YhdE subfamily.</text>
</comment>
<dbReference type="Gene3D" id="3.90.950.10">
    <property type="match status" value="1"/>
</dbReference>
<dbReference type="PANTHER" id="PTHR43213">
    <property type="entry name" value="BIFUNCTIONAL DTTP/UTP PYROPHOSPHATASE/METHYLTRANSFERASE PROTEIN-RELATED"/>
    <property type="match status" value="1"/>
</dbReference>
<dbReference type="PANTHER" id="PTHR43213:SF5">
    <property type="entry name" value="BIFUNCTIONAL DTTP_UTP PYROPHOSPHATASE_METHYLTRANSFERASE PROTEIN-RELATED"/>
    <property type="match status" value="1"/>
</dbReference>
<evidence type="ECO:0000256" key="2">
    <source>
        <dbReference type="ARBA" id="ARBA00022801"/>
    </source>
</evidence>
<comment type="function">
    <text evidence="4">Nucleoside triphosphate pyrophosphatase that hydrolyzes dTTP and UTP. May have a dual role in cell division arrest and in preventing the incorporation of modified nucleotides into cellular nucleic acids.</text>
</comment>
<keyword evidence="2 4" id="KW-0378">Hydrolase</keyword>
<dbReference type="HAMAP" id="MF_00528">
    <property type="entry name" value="Maf"/>
    <property type="match status" value="1"/>
</dbReference>
<evidence type="ECO:0000256" key="1">
    <source>
        <dbReference type="ARBA" id="ARBA00001968"/>
    </source>
</evidence>
<sequence length="204" mass="22384">MNCDLYLASASPRRQELLQSLGVTFTTQPADIIEERSEGEAATDYVARLAREKAQAVYGILSAQNRWQTNTAVLGSDTIVTVLVDGVCQVLEKPRDFAHFQQMMTWLSGRTHEVLTAVHLCSTLGSWSVVVKTAVTFAELSEQEIADYWATGEPLDKAGGYGIQGAAGKFVQHLAGSYFAVVGLPLYETEQLLKQWRLAANNVE</sequence>
<dbReference type="PIRSF" id="PIRSF006305">
    <property type="entry name" value="Maf"/>
    <property type="match status" value="1"/>
</dbReference>
<comment type="catalytic activity">
    <reaction evidence="4">
        <text>dTTP + H2O = dTMP + diphosphate + H(+)</text>
        <dbReference type="Rhea" id="RHEA:28534"/>
        <dbReference type="ChEBI" id="CHEBI:15377"/>
        <dbReference type="ChEBI" id="CHEBI:15378"/>
        <dbReference type="ChEBI" id="CHEBI:33019"/>
        <dbReference type="ChEBI" id="CHEBI:37568"/>
        <dbReference type="ChEBI" id="CHEBI:63528"/>
        <dbReference type="EC" id="3.6.1.9"/>
    </reaction>
</comment>
<comment type="subcellular location">
    <subcellularLocation>
        <location evidence="4">Cytoplasm</location>
    </subcellularLocation>
</comment>
<dbReference type="AlphaFoldDB" id="A0A432VSN8"/>
<dbReference type="CDD" id="cd00555">
    <property type="entry name" value="Maf"/>
    <property type="match status" value="1"/>
</dbReference>
<evidence type="ECO:0000313" key="6">
    <source>
        <dbReference type="Proteomes" id="UP000288212"/>
    </source>
</evidence>
<dbReference type="InterPro" id="IPR029001">
    <property type="entry name" value="ITPase-like_fam"/>
</dbReference>
<feature type="active site" description="Proton acceptor" evidence="4">
    <location>
        <position position="77"/>
    </location>
</feature>
<dbReference type="GO" id="GO:0036218">
    <property type="term" value="F:dTTP diphosphatase activity"/>
    <property type="evidence" value="ECO:0007669"/>
    <property type="project" value="RHEA"/>
</dbReference>
<feature type="site" description="Important for substrate specificity" evidence="4">
    <location>
        <position position="78"/>
    </location>
</feature>
<proteinExistence type="inferred from homology"/>
<dbReference type="GO" id="GO:0009117">
    <property type="term" value="P:nucleotide metabolic process"/>
    <property type="evidence" value="ECO:0007669"/>
    <property type="project" value="UniProtKB-KW"/>
</dbReference>
<keyword evidence="6" id="KW-1185">Reference proteome</keyword>
<dbReference type="Pfam" id="PF02545">
    <property type="entry name" value="Maf"/>
    <property type="match status" value="1"/>
</dbReference>
<dbReference type="GO" id="GO:0005737">
    <property type="term" value="C:cytoplasm"/>
    <property type="evidence" value="ECO:0007669"/>
    <property type="project" value="UniProtKB-SubCell"/>
</dbReference>
<dbReference type="EMBL" id="PIPI01000005">
    <property type="protein sequence ID" value="RUO19438.1"/>
    <property type="molecule type" value="Genomic_DNA"/>
</dbReference>
<keyword evidence="4" id="KW-0963">Cytoplasm</keyword>
<evidence type="ECO:0000313" key="5">
    <source>
        <dbReference type="EMBL" id="RUO19438.1"/>
    </source>
</evidence>
<comment type="catalytic activity">
    <reaction evidence="4">
        <text>UTP + H2O = UMP + diphosphate + H(+)</text>
        <dbReference type="Rhea" id="RHEA:29395"/>
        <dbReference type="ChEBI" id="CHEBI:15377"/>
        <dbReference type="ChEBI" id="CHEBI:15378"/>
        <dbReference type="ChEBI" id="CHEBI:33019"/>
        <dbReference type="ChEBI" id="CHEBI:46398"/>
        <dbReference type="ChEBI" id="CHEBI:57865"/>
        <dbReference type="EC" id="3.6.1.9"/>
    </reaction>
</comment>
<comment type="caution">
    <text evidence="4">Lacks conserved residue(s) required for the propagation of feature annotation.</text>
</comment>
<name>A0A432VSN8_9GAMM</name>
<dbReference type="InterPro" id="IPR003697">
    <property type="entry name" value="Maf-like"/>
</dbReference>
<dbReference type="SUPFAM" id="SSF52972">
    <property type="entry name" value="ITPase-like"/>
    <property type="match status" value="1"/>
</dbReference>